<proteinExistence type="predicted"/>
<protein>
    <submittedName>
        <fullName evidence="1">Uncharacterized protein</fullName>
    </submittedName>
</protein>
<comment type="caution">
    <text evidence="1">The sequence shown here is derived from an EMBL/GenBank/DDBJ whole genome shotgun (WGS) entry which is preliminary data.</text>
</comment>
<reference evidence="1" key="1">
    <citation type="submission" date="2022-07" db="EMBL/GenBank/DDBJ databases">
        <title>Genome Sequence of Phlebia brevispora.</title>
        <authorList>
            <person name="Buettner E."/>
        </authorList>
    </citation>
    <scope>NUCLEOTIDE SEQUENCE</scope>
    <source>
        <strain evidence="1">MPL23</strain>
    </source>
</reference>
<sequence length="396" mass="43122">MFRCPLCHREEADSADMKGHAERCNGAVPVLELPPFYSALTQSPAGNETSRYKATSYSSLKEAQSTPLIVKTPPLSFFSVAHQRLVHLERHHPDKNADPPTTRVQRARIRRLFSDGYPVEEINRCVNCSSHAVHAVLSRHVSGEDYDNVGSDDEYTSGDAQIPGAHDSALLPGKSHDSESNLVLSEEAGPSYDGDSLPMLEWPDSDEDLEGGTTAVESDNDSEDEIPLRALVAQRRFPCAENTLNRRATVDASGGGMQNTADSDSDEDIPLAAAKQLIPRLHVSLPRAVKNASDSEPDIPLSAATMARGTPRRFSLRSSLMVDQGATPSPSPSPATPRDRARSVGTPQIWTSPIVSLMTMDVEEEGGKFSGEVPCNVNEETLSEDGRMFMREHSLY</sequence>
<name>A0ACC1T3D2_9APHY</name>
<gene>
    <name evidence="1" type="ORF">NM688_g4325</name>
</gene>
<evidence type="ECO:0000313" key="1">
    <source>
        <dbReference type="EMBL" id="KAJ3552114.1"/>
    </source>
</evidence>
<dbReference type="EMBL" id="JANHOG010000704">
    <property type="protein sequence ID" value="KAJ3552114.1"/>
    <property type="molecule type" value="Genomic_DNA"/>
</dbReference>
<organism evidence="1 2">
    <name type="scientific">Phlebia brevispora</name>
    <dbReference type="NCBI Taxonomy" id="194682"/>
    <lineage>
        <taxon>Eukaryota</taxon>
        <taxon>Fungi</taxon>
        <taxon>Dikarya</taxon>
        <taxon>Basidiomycota</taxon>
        <taxon>Agaricomycotina</taxon>
        <taxon>Agaricomycetes</taxon>
        <taxon>Polyporales</taxon>
        <taxon>Meruliaceae</taxon>
        <taxon>Phlebia</taxon>
    </lineage>
</organism>
<evidence type="ECO:0000313" key="2">
    <source>
        <dbReference type="Proteomes" id="UP001148662"/>
    </source>
</evidence>
<dbReference type="Proteomes" id="UP001148662">
    <property type="component" value="Unassembled WGS sequence"/>
</dbReference>
<keyword evidence="2" id="KW-1185">Reference proteome</keyword>
<accession>A0ACC1T3D2</accession>